<dbReference type="PANTHER" id="PTHR21343">
    <property type="entry name" value="DETHIOBIOTIN SYNTHETASE"/>
    <property type="match status" value="1"/>
</dbReference>
<sequence>MEMEKKLKPLMFVGTGSDVGKSIITAGFCRILKQDGYRPAPFKAQNMSLNSYATPEGLEIGRAQAVQAEAAGIACRSEMNPVLLKPTGDQHSQVVLNGRPIGNQSAKTYFLETDRDYLFNQAMKAWHYLNGKYHPMVMEGAGSISELNLRDKDITNMRIARETGAATFLVADIDRGGVFASVYGSVMLLPPEERDLIAGIIINKFRGDMSLFDEGRKIMEEITGKPVVGVIPYFHNIRIEDEDAVPLALKRHHPVQGKINVAVVLFPRMANFTDFSLLEQISRVNLYFTHDISAIREADMVILPGSKNTIDDLLYLKSTGMADELVKAAQNGKPLYGICGGYQMMGTEIHDPDGVEGKVRSVKGLEILPVTTTLTGEKITRQRRFAYREGKALTNSGYEIHMGETVLSGGKPVAWFEDGTHDGCLLNEHCWGSYLHGIFDNREVVEQILKTVSPGFSEPIPDYLAFKEEQYDKLATHIREHVDMDQFYRLITHENQGQ</sequence>
<dbReference type="InterPro" id="IPR011698">
    <property type="entry name" value="GATase_3"/>
</dbReference>
<dbReference type="PROSITE" id="PS51274">
    <property type="entry name" value="GATASE_COBBQ"/>
    <property type="match status" value="1"/>
</dbReference>
<evidence type="ECO:0000256" key="3">
    <source>
        <dbReference type="ARBA" id="ARBA00022962"/>
    </source>
</evidence>
<dbReference type="InterPro" id="IPR027417">
    <property type="entry name" value="P-loop_NTPase"/>
</dbReference>
<dbReference type="GO" id="GO:0009236">
    <property type="term" value="P:cobalamin biosynthetic process"/>
    <property type="evidence" value="ECO:0007669"/>
    <property type="project" value="UniProtKB-UniRule"/>
</dbReference>
<dbReference type="NCBIfam" id="TIGR00313">
    <property type="entry name" value="cobQ"/>
    <property type="match status" value="1"/>
</dbReference>
<dbReference type="InterPro" id="IPR029062">
    <property type="entry name" value="Class_I_gatase-like"/>
</dbReference>
<dbReference type="AlphaFoldDB" id="A0A5M4B520"/>
<evidence type="ECO:0000256" key="2">
    <source>
        <dbReference type="ARBA" id="ARBA00022573"/>
    </source>
</evidence>
<dbReference type="Gene3D" id="3.40.50.880">
    <property type="match status" value="1"/>
</dbReference>
<evidence type="ECO:0000313" key="7">
    <source>
        <dbReference type="EMBL" id="GET35224.1"/>
    </source>
</evidence>
<dbReference type="HAMAP" id="MF_00028">
    <property type="entry name" value="CobQ"/>
    <property type="match status" value="1"/>
</dbReference>
<dbReference type="Gene3D" id="3.40.50.300">
    <property type="entry name" value="P-loop containing nucleotide triphosphate hydrolases"/>
    <property type="match status" value="1"/>
</dbReference>
<evidence type="ECO:0000259" key="6">
    <source>
        <dbReference type="Pfam" id="PF07685"/>
    </source>
</evidence>
<comment type="caution">
    <text evidence="7">The sequence shown here is derived from an EMBL/GenBank/DDBJ whole genome shotgun (WGS) entry which is preliminary data.</text>
</comment>
<dbReference type="SUPFAM" id="SSF52317">
    <property type="entry name" value="Class I glutamine amidotransferase-like"/>
    <property type="match status" value="1"/>
</dbReference>
<dbReference type="CDD" id="cd01750">
    <property type="entry name" value="GATase1_CobQ"/>
    <property type="match status" value="1"/>
</dbReference>
<name>A0A5M4B520_9BACT</name>
<gene>
    <name evidence="4 7" type="primary">cobQ</name>
    <name evidence="7" type="ORF">PbJCM13498_40870</name>
</gene>
<dbReference type="InterPro" id="IPR004459">
    <property type="entry name" value="CobQ_synth"/>
</dbReference>
<organism evidence="7 8">
    <name type="scientific">Prolixibacter bellariivorans</name>
    <dbReference type="NCBI Taxonomy" id="314319"/>
    <lineage>
        <taxon>Bacteria</taxon>
        <taxon>Pseudomonadati</taxon>
        <taxon>Bacteroidota</taxon>
        <taxon>Bacteroidia</taxon>
        <taxon>Marinilabiliales</taxon>
        <taxon>Prolixibacteraceae</taxon>
        <taxon>Prolixibacter</taxon>
    </lineage>
</organism>
<dbReference type="PANTHER" id="PTHR21343:SF1">
    <property type="entry name" value="COBYRIC ACID SYNTHASE"/>
    <property type="match status" value="1"/>
</dbReference>
<dbReference type="PROSITE" id="PS51273">
    <property type="entry name" value="GATASE_TYPE_1"/>
    <property type="match status" value="1"/>
</dbReference>
<feature type="active site" evidence="4">
    <location>
        <position position="436"/>
    </location>
</feature>
<proteinExistence type="inferred from homology"/>
<evidence type="ECO:0000313" key="8">
    <source>
        <dbReference type="Proteomes" id="UP000391834"/>
    </source>
</evidence>
<evidence type="ECO:0000259" key="5">
    <source>
        <dbReference type="Pfam" id="PF01656"/>
    </source>
</evidence>
<dbReference type="InterPro" id="IPR002586">
    <property type="entry name" value="CobQ/CobB/MinD/ParA_Nub-bd_dom"/>
</dbReference>
<keyword evidence="3 4" id="KW-0315">Glutamine amidotransferase</keyword>
<dbReference type="SUPFAM" id="SSF52540">
    <property type="entry name" value="P-loop containing nucleoside triphosphate hydrolases"/>
    <property type="match status" value="1"/>
</dbReference>
<keyword evidence="8" id="KW-1185">Reference proteome</keyword>
<dbReference type="NCBIfam" id="NF001989">
    <property type="entry name" value="PRK00784.1"/>
    <property type="match status" value="1"/>
</dbReference>
<dbReference type="Pfam" id="PF01656">
    <property type="entry name" value="CbiA"/>
    <property type="match status" value="1"/>
</dbReference>
<dbReference type="InterPro" id="IPR033949">
    <property type="entry name" value="CobQ_GATase1"/>
</dbReference>
<dbReference type="Proteomes" id="UP000391834">
    <property type="component" value="Unassembled WGS sequence"/>
</dbReference>
<comment type="pathway">
    <text evidence="1 4">Cofactor biosynthesis; adenosylcobalamin biosynthesis.</text>
</comment>
<accession>A0A5M4B520</accession>
<comment type="similarity">
    <text evidence="4">Belongs to the CobB/CobQ family. CobQ subfamily.</text>
</comment>
<dbReference type="CDD" id="cd05389">
    <property type="entry name" value="CobQ_N"/>
    <property type="match status" value="1"/>
</dbReference>
<evidence type="ECO:0000256" key="1">
    <source>
        <dbReference type="ARBA" id="ARBA00004953"/>
    </source>
</evidence>
<dbReference type="GO" id="GO:0015420">
    <property type="term" value="F:ABC-type vitamin B12 transporter activity"/>
    <property type="evidence" value="ECO:0007669"/>
    <property type="project" value="UniProtKB-UniRule"/>
</dbReference>
<keyword evidence="2 4" id="KW-0169">Cobalamin biosynthesis</keyword>
<comment type="function">
    <text evidence="4">Catalyzes amidations at positions B, D, E, and G on adenosylcobyrinic A,C-diamide. NH(2) groups are provided by glutamine, and one molecule of ATP is hydrogenolyzed for each amidation.</text>
</comment>
<dbReference type="UniPathway" id="UPA00148"/>
<protein>
    <recommendedName>
        <fullName evidence="4">Cobyric acid synthase</fullName>
    </recommendedName>
</protein>
<feature type="domain" description="CobB/CobQ-like glutamine amidotransferase" evidence="6">
    <location>
        <begin position="260"/>
        <end position="443"/>
    </location>
</feature>
<feature type="domain" description="CobQ/CobB/MinD/ParA nucleotide binding" evidence="5">
    <location>
        <begin position="10"/>
        <end position="238"/>
    </location>
</feature>
<evidence type="ECO:0000256" key="4">
    <source>
        <dbReference type="HAMAP-Rule" id="MF_00028"/>
    </source>
</evidence>
<dbReference type="EMBL" id="BLAX01000001">
    <property type="protein sequence ID" value="GET35224.1"/>
    <property type="molecule type" value="Genomic_DNA"/>
</dbReference>
<feature type="active site" description="Nucleophile" evidence="4">
    <location>
        <position position="339"/>
    </location>
</feature>
<dbReference type="InterPro" id="IPR047045">
    <property type="entry name" value="CobQ_N"/>
</dbReference>
<dbReference type="Pfam" id="PF07685">
    <property type="entry name" value="GATase_3"/>
    <property type="match status" value="1"/>
</dbReference>
<dbReference type="GO" id="GO:0003824">
    <property type="term" value="F:catalytic activity"/>
    <property type="evidence" value="ECO:0007669"/>
    <property type="project" value="InterPro"/>
</dbReference>
<reference evidence="7 8" key="1">
    <citation type="submission" date="2019-10" db="EMBL/GenBank/DDBJ databases">
        <title>Prolixibacter strains distinguished by the presence of nitrate reductase genes were adept at nitrate-dependent anaerobic corrosion of metallic iron and carbon steel.</title>
        <authorList>
            <person name="Iino T."/>
            <person name="Shono N."/>
            <person name="Ito K."/>
            <person name="Nakamura R."/>
            <person name="Sueoka K."/>
            <person name="Harayama S."/>
            <person name="Ohkuma M."/>
        </authorList>
    </citation>
    <scope>NUCLEOTIDE SEQUENCE [LARGE SCALE GENOMIC DNA]</scope>
    <source>
        <strain evidence="7 8">JCM 13498</strain>
    </source>
</reference>